<evidence type="ECO:0000256" key="3">
    <source>
        <dbReference type="ARBA" id="ARBA00022723"/>
    </source>
</evidence>
<gene>
    <name evidence="9" type="ORF">UE46_11995</name>
</gene>
<dbReference type="GO" id="GO:0005525">
    <property type="term" value="F:GTP binding"/>
    <property type="evidence" value="ECO:0007669"/>
    <property type="project" value="UniProtKB-KW"/>
</dbReference>
<accession>A0A1S7FWD3</accession>
<dbReference type="InterPro" id="IPR029044">
    <property type="entry name" value="Nucleotide-diphossugar_trans"/>
</dbReference>
<sequence length="189" mass="21015">MVVLSKTKSIAGIVLAGGNSRRFGEDKALYKEAGETSTWVEQTAAKMMPLVDHVFVVTNARLFPNIQTLFANTNIEIITDQAPYLDKGPLGGIYAAMQSGATYDRYLLSPTDTPHITTEIFADLIAQGNTYATTKTAKHYLTACIPYCKTELETMLRADNLRIRELLRTLDVNEQLFDTEAPFENKNSK</sequence>
<dbReference type="PANTHER" id="PTHR19136:SF81">
    <property type="entry name" value="MOLYBDENUM COFACTOR GUANYLYLTRANSFERASE"/>
    <property type="match status" value="1"/>
</dbReference>
<dbReference type="EMBL" id="CP011102">
    <property type="protein sequence ID" value="AQY51682.1"/>
    <property type="molecule type" value="Genomic_DNA"/>
</dbReference>
<keyword evidence="4" id="KW-0547">Nucleotide-binding</keyword>
<reference evidence="10" key="1">
    <citation type="submission" date="2015-03" db="EMBL/GenBank/DDBJ databases">
        <authorList>
            <person name="Ferrari E."/>
            <person name="Walter M.C."/>
            <person name="Huptas C."/>
            <person name="Scherer S."/>
            <person name="Mueller-Herbst S."/>
        </authorList>
    </citation>
    <scope>NUCLEOTIDE SEQUENCE [LARGE SCALE GENOMIC DNA]</scope>
    <source>
        <strain evidence="10">LWP01</strain>
    </source>
</reference>
<evidence type="ECO:0000256" key="4">
    <source>
        <dbReference type="ARBA" id="ARBA00022741"/>
    </source>
</evidence>
<keyword evidence="2" id="KW-0808">Transferase</keyword>
<keyword evidence="6" id="KW-0342">GTP-binding</keyword>
<dbReference type="PANTHER" id="PTHR19136">
    <property type="entry name" value="MOLYBDENUM COFACTOR GUANYLYLTRANSFERASE"/>
    <property type="match status" value="1"/>
</dbReference>
<keyword evidence="1" id="KW-0963">Cytoplasm</keyword>
<dbReference type="InterPro" id="IPR025877">
    <property type="entry name" value="MobA-like_NTP_Trfase"/>
</dbReference>
<evidence type="ECO:0000313" key="10">
    <source>
        <dbReference type="Proteomes" id="UP000223060"/>
    </source>
</evidence>
<dbReference type="GO" id="GO:0016779">
    <property type="term" value="F:nucleotidyltransferase activity"/>
    <property type="evidence" value="ECO:0007669"/>
    <property type="project" value="UniProtKB-ARBA"/>
</dbReference>
<dbReference type="AlphaFoldDB" id="A0A1S7FWD3"/>
<evidence type="ECO:0000259" key="8">
    <source>
        <dbReference type="Pfam" id="PF12804"/>
    </source>
</evidence>
<evidence type="ECO:0000256" key="5">
    <source>
        <dbReference type="ARBA" id="ARBA00022842"/>
    </source>
</evidence>
<dbReference type="GO" id="GO:0046872">
    <property type="term" value="F:metal ion binding"/>
    <property type="evidence" value="ECO:0007669"/>
    <property type="project" value="UniProtKB-KW"/>
</dbReference>
<name>A0A1S7FWD3_9LIST</name>
<dbReference type="KEGG" id="lwi:UE46_11995"/>
<dbReference type="Pfam" id="PF12804">
    <property type="entry name" value="NTP_transf_3"/>
    <property type="match status" value="1"/>
</dbReference>
<evidence type="ECO:0000313" key="9">
    <source>
        <dbReference type="EMBL" id="AQY51682.1"/>
    </source>
</evidence>
<organism evidence="9 10">
    <name type="scientific">Listeria weihenstephanensis</name>
    <dbReference type="NCBI Taxonomy" id="1006155"/>
    <lineage>
        <taxon>Bacteria</taxon>
        <taxon>Bacillati</taxon>
        <taxon>Bacillota</taxon>
        <taxon>Bacilli</taxon>
        <taxon>Bacillales</taxon>
        <taxon>Listeriaceae</taxon>
        <taxon>Listeria</taxon>
    </lineage>
</organism>
<dbReference type="InterPro" id="IPR013482">
    <property type="entry name" value="Molybde_CF_guanTrfase"/>
</dbReference>
<keyword evidence="7" id="KW-0501">Molybdenum cofactor biosynthesis</keyword>
<evidence type="ECO:0000256" key="6">
    <source>
        <dbReference type="ARBA" id="ARBA00023134"/>
    </source>
</evidence>
<keyword evidence="5" id="KW-0460">Magnesium</keyword>
<feature type="domain" description="MobA-like NTP transferase" evidence="8">
    <location>
        <begin position="12"/>
        <end position="168"/>
    </location>
</feature>
<evidence type="ECO:0000256" key="7">
    <source>
        <dbReference type="ARBA" id="ARBA00023150"/>
    </source>
</evidence>
<protein>
    <recommendedName>
        <fullName evidence="8">MobA-like NTP transferase domain-containing protein</fullName>
    </recommendedName>
</protein>
<dbReference type="SUPFAM" id="SSF53448">
    <property type="entry name" value="Nucleotide-diphospho-sugar transferases"/>
    <property type="match status" value="1"/>
</dbReference>
<dbReference type="Gene3D" id="3.90.550.10">
    <property type="entry name" value="Spore Coat Polysaccharide Biosynthesis Protein SpsA, Chain A"/>
    <property type="match status" value="1"/>
</dbReference>
<proteinExistence type="predicted"/>
<dbReference type="CDD" id="cd02503">
    <property type="entry name" value="MobA"/>
    <property type="match status" value="1"/>
</dbReference>
<dbReference type="GO" id="GO:0006777">
    <property type="term" value="P:Mo-molybdopterin cofactor biosynthetic process"/>
    <property type="evidence" value="ECO:0007669"/>
    <property type="project" value="UniProtKB-KW"/>
</dbReference>
<dbReference type="Proteomes" id="UP000223060">
    <property type="component" value="Chromosome"/>
</dbReference>
<keyword evidence="10" id="KW-1185">Reference proteome</keyword>
<evidence type="ECO:0000256" key="1">
    <source>
        <dbReference type="ARBA" id="ARBA00022490"/>
    </source>
</evidence>
<keyword evidence="3" id="KW-0479">Metal-binding</keyword>
<evidence type="ECO:0000256" key="2">
    <source>
        <dbReference type="ARBA" id="ARBA00022679"/>
    </source>
</evidence>